<accession>A0A174GP94</accession>
<evidence type="ECO:0000313" key="9">
    <source>
        <dbReference type="EMBL" id="CUO64253.1"/>
    </source>
</evidence>
<feature type="transmembrane region" description="Helical" evidence="8">
    <location>
        <begin position="166"/>
        <end position="189"/>
    </location>
</feature>
<keyword evidence="2" id="KW-0813">Transport</keyword>
<evidence type="ECO:0000256" key="7">
    <source>
        <dbReference type="ARBA" id="ARBA00023136"/>
    </source>
</evidence>
<feature type="transmembrane region" description="Helical" evidence="8">
    <location>
        <begin position="129"/>
        <end position="154"/>
    </location>
</feature>
<reference evidence="9 10" key="1">
    <citation type="submission" date="2015-09" db="EMBL/GenBank/DDBJ databases">
        <authorList>
            <consortium name="Pathogen Informatics"/>
        </authorList>
    </citation>
    <scope>NUCLEOTIDE SEQUENCE [LARGE SCALE GENOMIC DNA]</scope>
    <source>
        <strain evidence="9 10">2789STDY5834876</strain>
    </source>
</reference>
<dbReference type="RefSeq" id="WP_055153748.1">
    <property type="nucleotide sequence ID" value="NZ_CYZU01000026.1"/>
</dbReference>
<evidence type="ECO:0000256" key="3">
    <source>
        <dbReference type="ARBA" id="ARBA00022475"/>
    </source>
</evidence>
<feature type="transmembrane region" description="Helical" evidence="8">
    <location>
        <begin position="20"/>
        <end position="40"/>
    </location>
</feature>
<dbReference type="Proteomes" id="UP000095544">
    <property type="component" value="Unassembled WGS sequence"/>
</dbReference>
<dbReference type="OrthoDB" id="9784538at2"/>
<proteinExistence type="predicted"/>
<evidence type="ECO:0000256" key="4">
    <source>
        <dbReference type="ARBA" id="ARBA00022519"/>
    </source>
</evidence>
<dbReference type="EMBL" id="CYZU01000026">
    <property type="protein sequence ID" value="CUO64253.1"/>
    <property type="molecule type" value="Genomic_DNA"/>
</dbReference>
<keyword evidence="7 8" id="KW-0472">Membrane</keyword>
<feature type="transmembrane region" description="Helical" evidence="8">
    <location>
        <begin position="98"/>
        <end position="117"/>
    </location>
</feature>
<dbReference type="STRING" id="39482.ERS852491_02828"/>
<feature type="transmembrane region" description="Helical" evidence="8">
    <location>
        <begin position="74"/>
        <end position="92"/>
    </location>
</feature>
<evidence type="ECO:0000256" key="5">
    <source>
        <dbReference type="ARBA" id="ARBA00022692"/>
    </source>
</evidence>
<keyword evidence="3" id="KW-1003">Cell membrane</keyword>
<dbReference type="PANTHER" id="PTHR32196:SF21">
    <property type="entry name" value="ABC TRANSPORTER PERMEASE PROTEIN YPHD-RELATED"/>
    <property type="match status" value="1"/>
</dbReference>
<dbReference type="GO" id="GO:0005886">
    <property type="term" value="C:plasma membrane"/>
    <property type="evidence" value="ECO:0007669"/>
    <property type="project" value="UniProtKB-SubCell"/>
</dbReference>
<feature type="transmembrane region" description="Helical" evidence="8">
    <location>
        <begin position="217"/>
        <end position="235"/>
    </location>
</feature>
<dbReference type="PANTHER" id="PTHR32196">
    <property type="entry name" value="ABC TRANSPORTER PERMEASE PROTEIN YPHD-RELATED-RELATED"/>
    <property type="match status" value="1"/>
</dbReference>
<comment type="subcellular location">
    <subcellularLocation>
        <location evidence="1">Cell membrane</location>
        <topology evidence="1">Multi-pass membrane protein</topology>
    </subcellularLocation>
</comment>
<keyword evidence="5 8" id="KW-0812">Transmembrane</keyword>
<organism evidence="9 10">
    <name type="scientific">Faecalicatena contorta</name>
    <dbReference type="NCBI Taxonomy" id="39482"/>
    <lineage>
        <taxon>Bacteria</taxon>
        <taxon>Bacillati</taxon>
        <taxon>Bacillota</taxon>
        <taxon>Clostridia</taxon>
        <taxon>Lachnospirales</taxon>
        <taxon>Lachnospiraceae</taxon>
        <taxon>Faecalicatena</taxon>
    </lineage>
</organism>
<dbReference type="CDD" id="cd06579">
    <property type="entry name" value="TM_PBP1_transp_AraH_like"/>
    <property type="match status" value="1"/>
</dbReference>
<evidence type="ECO:0000256" key="2">
    <source>
        <dbReference type="ARBA" id="ARBA00022448"/>
    </source>
</evidence>
<dbReference type="Pfam" id="PF02653">
    <property type="entry name" value="BPD_transp_2"/>
    <property type="match status" value="1"/>
</dbReference>
<name>A0A174GP94_9FIRM</name>
<sequence>MIKSQGNQAGRKLNYIASKYGMLSILILIIIIAGIINPAFLTGQNIINIFKQISATGLLAIGMTFVIISGGVDLSVGSLMSICGVISVVLIPQVGVPGAMVLALLSGLVLGVFNGIFVSATGGTMGSSFIITFGMSTVLGSAALCITNGAIAYASKYKSYMVIGQGYWGVIPITVAIFLIFIVATQIILKKTSFGRLVYCIGVNEEATRLSGIRTRLIRISVYAISGLMAAAGGICLCSRVRSASPTQGTGYELDAIAVVLLGGSRMGGGAGSIWKTLMGVVIMGVLTNALNVVGVTAYPQKIVRGAIILAAVLMDLRSAKAENEMLATKV</sequence>
<dbReference type="AlphaFoldDB" id="A0A174GP94"/>
<keyword evidence="6 8" id="KW-1133">Transmembrane helix</keyword>
<evidence type="ECO:0000313" key="10">
    <source>
        <dbReference type="Proteomes" id="UP000095544"/>
    </source>
</evidence>
<evidence type="ECO:0000256" key="8">
    <source>
        <dbReference type="SAM" id="Phobius"/>
    </source>
</evidence>
<evidence type="ECO:0000256" key="6">
    <source>
        <dbReference type="ARBA" id="ARBA00022989"/>
    </source>
</evidence>
<protein>
    <submittedName>
        <fullName evidence="9">Ribose transport system permease protein rbsC</fullName>
    </submittedName>
</protein>
<dbReference type="InterPro" id="IPR001851">
    <property type="entry name" value="ABC_transp_permease"/>
</dbReference>
<keyword evidence="4" id="KW-0997">Cell inner membrane</keyword>
<dbReference type="GO" id="GO:0022857">
    <property type="term" value="F:transmembrane transporter activity"/>
    <property type="evidence" value="ECO:0007669"/>
    <property type="project" value="InterPro"/>
</dbReference>
<feature type="transmembrane region" description="Helical" evidence="8">
    <location>
        <begin position="46"/>
        <end position="67"/>
    </location>
</feature>
<evidence type="ECO:0000256" key="1">
    <source>
        <dbReference type="ARBA" id="ARBA00004651"/>
    </source>
</evidence>
<gene>
    <name evidence="9" type="primary">rbsC_12</name>
    <name evidence="9" type="ORF">ERS852491_02828</name>
</gene>